<dbReference type="EMBL" id="UYRR01009669">
    <property type="protein sequence ID" value="VDK25018.1"/>
    <property type="molecule type" value="Genomic_DNA"/>
</dbReference>
<reference evidence="1 2" key="2">
    <citation type="submission" date="2018-11" db="EMBL/GenBank/DDBJ databases">
        <authorList>
            <consortium name="Pathogen Informatics"/>
        </authorList>
    </citation>
    <scope>NUCLEOTIDE SEQUENCE [LARGE SCALE GENOMIC DNA]</scope>
</reference>
<accession>A0A0M3JCI5</accession>
<dbReference type="Proteomes" id="UP000267096">
    <property type="component" value="Unassembled WGS sequence"/>
</dbReference>
<dbReference type="PANTHER" id="PTHR36983">
    <property type="entry name" value="DNAJ HOMOLOG SUBFAMILY C MEMBER 13"/>
    <property type="match status" value="1"/>
</dbReference>
<dbReference type="InterPro" id="IPR044978">
    <property type="entry name" value="GRV2/DNAJC13"/>
</dbReference>
<evidence type="ECO:0000313" key="2">
    <source>
        <dbReference type="Proteomes" id="UP000267096"/>
    </source>
</evidence>
<gene>
    <name evidence="1" type="ORF">ASIM_LOCUS5115</name>
</gene>
<dbReference type="AlphaFoldDB" id="A0A0M3JCI5"/>
<dbReference type="WBParaSite" id="ASIM_0000531601-mRNA-1">
    <property type="protein sequence ID" value="ASIM_0000531601-mRNA-1"/>
    <property type="gene ID" value="ASIM_0000531601"/>
</dbReference>
<reference evidence="3" key="1">
    <citation type="submission" date="2017-02" db="UniProtKB">
        <authorList>
            <consortium name="WormBaseParasite"/>
        </authorList>
    </citation>
    <scope>IDENTIFICATION</scope>
</reference>
<dbReference type="GO" id="GO:0010008">
    <property type="term" value="C:endosome membrane"/>
    <property type="evidence" value="ECO:0007669"/>
    <property type="project" value="TreeGrafter"/>
</dbReference>
<dbReference type="GO" id="GO:2000641">
    <property type="term" value="P:regulation of early endosome to late endosome transport"/>
    <property type="evidence" value="ECO:0007669"/>
    <property type="project" value="InterPro"/>
</dbReference>
<dbReference type="GO" id="GO:0006898">
    <property type="term" value="P:receptor-mediated endocytosis"/>
    <property type="evidence" value="ECO:0007669"/>
    <property type="project" value="TreeGrafter"/>
</dbReference>
<protein>
    <submittedName>
        <fullName evidence="3">DnaJ homolog subfamily C member 13 (inferred by orthology to a human protein)</fullName>
    </submittedName>
</protein>
<organism evidence="3">
    <name type="scientific">Anisakis simplex</name>
    <name type="common">Herring worm</name>
    <dbReference type="NCBI Taxonomy" id="6269"/>
    <lineage>
        <taxon>Eukaryota</taxon>
        <taxon>Metazoa</taxon>
        <taxon>Ecdysozoa</taxon>
        <taxon>Nematoda</taxon>
        <taxon>Chromadorea</taxon>
        <taxon>Rhabditida</taxon>
        <taxon>Spirurina</taxon>
        <taxon>Ascaridomorpha</taxon>
        <taxon>Ascaridoidea</taxon>
        <taxon>Anisakidae</taxon>
        <taxon>Anisakis</taxon>
        <taxon>Anisakis simplex complex</taxon>
    </lineage>
</organism>
<dbReference type="GO" id="GO:0007032">
    <property type="term" value="P:endosome organization"/>
    <property type="evidence" value="ECO:0007669"/>
    <property type="project" value="InterPro"/>
</dbReference>
<sequence>MAITYGRHHITIGAFSDSKYIVNMLAKCTNAAERDHLVFLLSKLAQNKENVRELICAGALSILVDLAVLAHLHVNRAKLHGQVQSNLLEAAKGPESDAGTPEWYYTDKNGQRQGPISFGKVRFLLLRFIFTFNFTERNWNQFVVEGVKAK</sequence>
<proteinExistence type="predicted"/>
<evidence type="ECO:0000313" key="1">
    <source>
        <dbReference type="EMBL" id="VDK25018.1"/>
    </source>
</evidence>
<keyword evidence="2" id="KW-1185">Reference proteome</keyword>
<dbReference type="OrthoDB" id="69656at2759"/>
<evidence type="ECO:0000313" key="3">
    <source>
        <dbReference type="WBParaSite" id="ASIM_0000531601-mRNA-1"/>
    </source>
</evidence>
<name>A0A0M3JCI5_ANISI</name>
<dbReference type="PANTHER" id="PTHR36983:SF2">
    <property type="entry name" value="DNAJ HOMOLOG SUBFAMILY C MEMBER 13"/>
    <property type="match status" value="1"/>
</dbReference>